<feature type="region of interest" description="Disordered" evidence="1">
    <location>
        <begin position="1"/>
        <end position="59"/>
    </location>
</feature>
<dbReference type="Proteomes" id="UP000256780">
    <property type="component" value="Chromosome CBM2587_a"/>
</dbReference>
<accession>A0A975WW30</accession>
<gene>
    <name evidence="2" type="ORF">CBM2587_A160393</name>
</gene>
<evidence type="ECO:0000313" key="3">
    <source>
        <dbReference type="Proteomes" id="UP000256780"/>
    </source>
</evidence>
<organism evidence="2 3">
    <name type="scientific">Cupriavidus taiwanensis</name>
    <dbReference type="NCBI Taxonomy" id="164546"/>
    <lineage>
        <taxon>Bacteria</taxon>
        <taxon>Pseudomonadati</taxon>
        <taxon>Pseudomonadota</taxon>
        <taxon>Betaproteobacteria</taxon>
        <taxon>Burkholderiales</taxon>
        <taxon>Burkholderiaceae</taxon>
        <taxon>Cupriavidus</taxon>
    </lineage>
</organism>
<dbReference type="AlphaFoldDB" id="A0A975WW30"/>
<reference evidence="2 3" key="1">
    <citation type="submission" date="2018-01" db="EMBL/GenBank/DDBJ databases">
        <authorList>
            <person name="Clerissi C."/>
        </authorList>
    </citation>
    <scope>NUCLEOTIDE SEQUENCE [LARGE SCALE GENOMIC DNA]</scope>
    <source>
        <strain evidence="2">Cupriavidus sp. LMG 19464</strain>
    </source>
</reference>
<dbReference type="EMBL" id="OFSQ01000008">
    <property type="protein sequence ID" value="SOY46516.1"/>
    <property type="molecule type" value="Genomic_DNA"/>
</dbReference>
<comment type="caution">
    <text evidence="2">The sequence shown here is derived from an EMBL/GenBank/DDBJ whole genome shotgun (WGS) entry which is preliminary data.</text>
</comment>
<evidence type="ECO:0000256" key="1">
    <source>
        <dbReference type="SAM" id="MobiDB-lite"/>
    </source>
</evidence>
<name>A0A975WW30_9BURK</name>
<evidence type="ECO:0000313" key="2">
    <source>
        <dbReference type="EMBL" id="SOY46516.1"/>
    </source>
</evidence>
<protein>
    <submittedName>
        <fullName evidence="2">Uncharacterized protein</fullName>
    </submittedName>
</protein>
<proteinExistence type="predicted"/>
<sequence length="59" mass="6317">MIAAGLLPSPACGRGAGGEGRRWHTDTPYPVDTPALTPALSRSREREHPMGHFGAGRRH</sequence>